<reference evidence="2" key="1">
    <citation type="submission" date="2014-09" db="EMBL/GenBank/DDBJ databases">
        <authorList>
            <person name="Magalhaes I.L.F."/>
            <person name="Oliveira U."/>
            <person name="Santos F.R."/>
            <person name="Vidigal T.H.D.A."/>
            <person name="Brescovit A.D."/>
            <person name="Santos A.J."/>
        </authorList>
    </citation>
    <scope>NUCLEOTIDE SEQUENCE</scope>
    <source>
        <tissue evidence="2">Shoot tissue taken approximately 20 cm above the soil surface</tissue>
    </source>
</reference>
<dbReference type="EMBL" id="GBRH01195368">
    <property type="protein sequence ID" value="JAE02528.1"/>
    <property type="molecule type" value="Transcribed_RNA"/>
</dbReference>
<organism evidence="2">
    <name type="scientific">Arundo donax</name>
    <name type="common">Giant reed</name>
    <name type="synonym">Donax arundinaceus</name>
    <dbReference type="NCBI Taxonomy" id="35708"/>
    <lineage>
        <taxon>Eukaryota</taxon>
        <taxon>Viridiplantae</taxon>
        <taxon>Streptophyta</taxon>
        <taxon>Embryophyta</taxon>
        <taxon>Tracheophyta</taxon>
        <taxon>Spermatophyta</taxon>
        <taxon>Magnoliopsida</taxon>
        <taxon>Liliopsida</taxon>
        <taxon>Poales</taxon>
        <taxon>Poaceae</taxon>
        <taxon>PACMAD clade</taxon>
        <taxon>Arundinoideae</taxon>
        <taxon>Arundineae</taxon>
        <taxon>Arundo</taxon>
    </lineage>
</organism>
<proteinExistence type="predicted"/>
<sequence length="62" mass="6666">MLAPPQHPSPHLSYNCPSANVQSNPFSFRNVAAALNSQMGETDQTRNVGSSIALPNPLQTNF</sequence>
<evidence type="ECO:0000313" key="2">
    <source>
        <dbReference type="EMBL" id="JAE02528.1"/>
    </source>
</evidence>
<reference evidence="2" key="2">
    <citation type="journal article" date="2015" name="Data Brief">
        <title>Shoot transcriptome of the giant reed, Arundo donax.</title>
        <authorList>
            <person name="Barrero R.A."/>
            <person name="Guerrero F.D."/>
            <person name="Moolhuijzen P."/>
            <person name="Goolsby J.A."/>
            <person name="Tidwell J."/>
            <person name="Bellgard S.E."/>
            <person name="Bellgard M.I."/>
        </authorList>
    </citation>
    <scope>NUCLEOTIDE SEQUENCE</scope>
    <source>
        <tissue evidence="2">Shoot tissue taken approximately 20 cm above the soil surface</tissue>
    </source>
</reference>
<dbReference type="AlphaFoldDB" id="A0A0A9F2L7"/>
<feature type="region of interest" description="Disordered" evidence="1">
    <location>
        <begin position="40"/>
        <end position="62"/>
    </location>
</feature>
<protein>
    <submittedName>
        <fullName evidence="2">Uncharacterized protein</fullName>
    </submittedName>
</protein>
<evidence type="ECO:0000256" key="1">
    <source>
        <dbReference type="SAM" id="MobiDB-lite"/>
    </source>
</evidence>
<accession>A0A0A9F2L7</accession>
<feature type="compositionally biased region" description="Polar residues" evidence="1">
    <location>
        <begin position="40"/>
        <end position="50"/>
    </location>
</feature>
<name>A0A0A9F2L7_ARUDO</name>